<feature type="transmembrane region" description="Helical" evidence="6">
    <location>
        <begin position="416"/>
        <end position="435"/>
    </location>
</feature>
<dbReference type="InterPro" id="IPR036259">
    <property type="entry name" value="MFS_trans_sf"/>
</dbReference>
<sequence>MATAVLKETWWRYRWWVAIVLTLCYSVQYLDRLAMGIVAAPMMQELGLTYADYGNGTFLMLVFYGPMQAVVGAWCDRFGAKRILLSSIVAWSILTWWMTHIQSINEWYLRQVLFGIVCATEWVPSARIAARWFPKRQRAQAQSVLSCAWILTPAWAPILVTALVTALGSWRPFFTIAALVGIVPLLCVLAWVYERPEQKKGLSAEEICESYEDEIASGMYTAEEVAKGAISSEKIATQRVSLLEIVKHPGFINLCIAFIMVQAVFWATVSWIPLYLKETFDFSLTAMGWWASAYFAGGVLGSFIGSRLSDRFFKGKRKPIAVFSLVGTVPFLLMFALLEKGVSPVTLLLTLTVCGFIANSGWGAWNSWPAEIFNAEVYPKALGFMTAVAYCFGAAGAPLVMSRLVVKTAAGTSYTYAWLFIAALAVIGAILIATAKEMKEMKMQSTTAN</sequence>
<evidence type="ECO:0000256" key="5">
    <source>
        <dbReference type="ARBA" id="ARBA00023136"/>
    </source>
</evidence>
<dbReference type="InterPro" id="IPR020846">
    <property type="entry name" value="MFS_dom"/>
</dbReference>
<dbReference type="Gene3D" id="1.20.1250.20">
    <property type="entry name" value="MFS general substrate transporter like domains"/>
    <property type="match status" value="2"/>
</dbReference>
<keyword evidence="4 6" id="KW-1133">Transmembrane helix</keyword>
<feature type="transmembrane region" description="Helical" evidence="6">
    <location>
        <begin position="83"/>
        <end position="101"/>
    </location>
</feature>
<reference evidence="8 9" key="1">
    <citation type="submission" date="2019-02" db="EMBL/GenBank/DDBJ databases">
        <title>Closed genome of Sporomusa termitida DSM 4440.</title>
        <authorList>
            <person name="Poehlein A."/>
            <person name="Daniel R."/>
        </authorList>
    </citation>
    <scope>NUCLEOTIDE SEQUENCE [LARGE SCALE GENOMIC DNA]</scope>
    <source>
        <strain evidence="8 9">DSM 4440</strain>
    </source>
</reference>
<keyword evidence="3 6" id="KW-0812">Transmembrane</keyword>
<accession>A0A517DQ69</accession>
<dbReference type="InterPro" id="IPR011701">
    <property type="entry name" value="MFS"/>
</dbReference>
<dbReference type="SUPFAM" id="SSF103473">
    <property type="entry name" value="MFS general substrate transporter"/>
    <property type="match status" value="1"/>
</dbReference>
<keyword evidence="5 6" id="KW-0472">Membrane</keyword>
<feature type="transmembrane region" description="Helical" evidence="6">
    <location>
        <begin position="288"/>
        <end position="308"/>
    </location>
</feature>
<feature type="transmembrane region" description="Helical" evidence="6">
    <location>
        <begin position="377"/>
        <end position="396"/>
    </location>
</feature>
<dbReference type="InterPro" id="IPR000849">
    <property type="entry name" value="Sugar_P_transporter"/>
</dbReference>
<dbReference type="PANTHER" id="PTHR43826">
    <property type="entry name" value="GLUCOSE-6-PHOSPHATE EXCHANGER SLC37A4"/>
    <property type="match status" value="1"/>
</dbReference>
<feature type="transmembrane region" description="Helical" evidence="6">
    <location>
        <begin position="50"/>
        <end position="71"/>
    </location>
</feature>
<feature type="domain" description="Major facilitator superfamily (MFS) profile" evidence="7">
    <location>
        <begin position="17"/>
        <end position="440"/>
    </location>
</feature>
<protein>
    <submittedName>
        <fullName evidence="8">Putative sulfoacetate transporter SauU</fullName>
    </submittedName>
</protein>
<feature type="transmembrane region" description="Helical" evidence="6">
    <location>
        <begin position="251"/>
        <end position="276"/>
    </location>
</feature>
<dbReference type="PROSITE" id="PS50850">
    <property type="entry name" value="MFS"/>
    <property type="match status" value="1"/>
</dbReference>
<gene>
    <name evidence="8" type="primary">sauU_3</name>
    <name evidence="8" type="ORF">SPTER_07750</name>
</gene>
<dbReference type="EMBL" id="CP036259">
    <property type="protein sequence ID" value="QDR79500.1"/>
    <property type="molecule type" value="Genomic_DNA"/>
</dbReference>
<comment type="subcellular location">
    <subcellularLocation>
        <location evidence="1">Cell membrane</location>
        <topology evidence="1">Multi-pass membrane protein</topology>
    </subcellularLocation>
</comment>
<dbReference type="KEGG" id="sted:SPTER_07750"/>
<dbReference type="PIRSF" id="PIRSF002808">
    <property type="entry name" value="Hexose_phosphate_transp"/>
    <property type="match status" value="1"/>
</dbReference>
<dbReference type="AlphaFoldDB" id="A0A517DQ69"/>
<dbReference type="Pfam" id="PF07690">
    <property type="entry name" value="MFS_1"/>
    <property type="match status" value="1"/>
</dbReference>
<evidence type="ECO:0000256" key="1">
    <source>
        <dbReference type="ARBA" id="ARBA00004651"/>
    </source>
</evidence>
<organism evidence="8 9">
    <name type="scientific">Sporomusa termitida</name>
    <dbReference type="NCBI Taxonomy" id="2377"/>
    <lineage>
        <taxon>Bacteria</taxon>
        <taxon>Bacillati</taxon>
        <taxon>Bacillota</taxon>
        <taxon>Negativicutes</taxon>
        <taxon>Selenomonadales</taxon>
        <taxon>Sporomusaceae</taxon>
        <taxon>Sporomusa</taxon>
    </lineage>
</organism>
<feature type="transmembrane region" description="Helical" evidence="6">
    <location>
        <begin position="320"/>
        <end position="338"/>
    </location>
</feature>
<evidence type="ECO:0000256" key="3">
    <source>
        <dbReference type="ARBA" id="ARBA00022692"/>
    </source>
</evidence>
<evidence type="ECO:0000256" key="2">
    <source>
        <dbReference type="ARBA" id="ARBA00022448"/>
    </source>
</evidence>
<dbReference type="OrthoDB" id="9773404at2"/>
<dbReference type="PANTHER" id="PTHR43826:SF3">
    <property type="entry name" value="GLUCOSE-6-PHOSPHATE EXCHANGER SLC37A4"/>
    <property type="match status" value="1"/>
</dbReference>
<feature type="transmembrane region" description="Helical" evidence="6">
    <location>
        <begin position="344"/>
        <end position="365"/>
    </location>
</feature>
<evidence type="ECO:0000313" key="8">
    <source>
        <dbReference type="EMBL" id="QDR79500.1"/>
    </source>
</evidence>
<feature type="transmembrane region" description="Helical" evidence="6">
    <location>
        <begin position="144"/>
        <end position="167"/>
    </location>
</feature>
<dbReference type="InterPro" id="IPR051337">
    <property type="entry name" value="OPA_Antiporter"/>
</dbReference>
<dbReference type="GO" id="GO:0035435">
    <property type="term" value="P:phosphate ion transmembrane transport"/>
    <property type="evidence" value="ECO:0007669"/>
    <property type="project" value="TreeGrafter"/>
</dbReference>
<dbReference type="Proteomes" id="UP000320776">
    <property type="component" value="Chromosome"/>
</dbReference>
<keyword evidence="2" id="KW-0813">Transport</keyword>
<proteinExistence type="predicted"/>
<dbReference type="GO" id="GO:0061513">
    <property type="term" value="F:glucose 6-phosphate:phosphate antiporter activity"/>
    <property type="evidence" value="ECO:0007669"/>
    <property type="project" value="TreeGrafter"/>
</dbReference>
<feature type="transmembrane region" description="Helical" evidence="6">
    <location>
        <begin position="12"/>
        <end position="30"/>
    </location>
</feature>
<dbReference type="GO" id="GO:0005886">
    <property type="term" value="C:plasma membrane"/>
    <property type="evidence" value="ECO:0007669"/>
    <property type="project" value="UniProtKB-SubCell"/>
</dbReference>
<evidence type="ECO:0000256" key="4">
    <source>
        <dbReference type="ARBA" id="ARBA00022989"/>
    </source>
</evidence>
<dbReference type="RefSeq" id="WP_144349140.1">
    <property type="nucleotide sequence ID" value="NZ_CP036259.1"/>
</dbReference>
<keyword evidence="9" id="KW-1185">Reference proteome</keyword>
<evidence type="ECO:0000256" key="6">
    <source>
        <dbReference type="SAM" id="Phobius"/>
    </source>
</evidence>
<feature type="transmembrane region" description="Helical" evidence="6">
    <location>
        <begin position="173"/>
        <end position="193"/>
    </location>
</feature>
<evidence type="ECO:0000313" key="9">
    <source>
        <dbReference type="Proteomes" id="UP000320776"/>
    </source>
</evidence>
<name>A0A517DQ69_9FIRM</name>
<feature type="transmembrane region" description="Helical" evidence="6">
    <location>
        <begin position="107"/>
        <end position="123"/>
    </location>
</feature>
<evidence type="ECO:0000259" key="7">
    <source>
        <dbReference type="PROSITE" id="PS50850"/>
    </source>
</evidence>
<dbReference type="CDD" id="cd17319">
    <property type="entry name" value="MFS_ExuT_GudP_like"/>
    <property type="match status" value="1"/>
</dbReference>